<protein>
    <submittedName>
        <fullName evidence="3">Cysteine hydrolase</fullName>
    </submittedName>
</protein>
<evidence type="ECO:0000259" key="2">
    <source>
        <dbReference type="Pfam" id="PF00857"/>
    </source>
</evidence>
<accession>A0ABT3ZEG1</accession>
<evidence type="ECO:0000313" key="3">
    <source>
        <dbReference type="EMBL" id="MCY0150134.1"/>
    </source>
</evidence>
<dbReference type="GO" id="GO:0016787">
    <property type="term" value="F:hydrolase activity"/>
    <property type="evidence" value="ECO:0007669"/>
    <property type="project" value="UniProtKB-KW"/>
</dbReference>
<dbReference type="Pfam" id="PF00857">
    <property type="entry name" value="Isochorismatase"/>
    <property type="match status" value="1"/>
</dbReference>
<keyword evidence="1 3" id="KW-0378">Hydrolase</keyword>
<dbReference type="Gene3D" id="3.40.50.850">
    <property type="entry name" value="Isochorismatase-like"/>
    <property type="match status" value="1"/>
</dbReference>
<evidence type="ECO:0000313" key="4">
    <source>
        <dbReference type="Proteomes" id="UP001073227"/>
    </source>
</evidence>
<dbReference type="PANTHER" id="PTHR43540:SF1">
    <property type="entry name" value="ISOCHORISMATASE HYDROLASE"/>
    <property type="match status" value="1"/>
</dbReference>
<gene>
    <name evidence="3" type="ORF">OEG84_21115</name>
</gene>
<dbReference type="InterPro" id="IPR050272">
    <property type="entry name" value="Isochorismatase-like_hydrls"/>
</dbReference>
<proteinExistence type="predicted"/>
<organism evidence="3 4">
    <name type="scientific">Hoeflea algicola</name>
    <dbReference type="NCBI Taxonomy" id="2983763"/>
    <lineage>
        <taxon>Bacteria</taxon>
        <taxon>Pseudomonadati</taxon>
        <taxon>Pseudomonadota</taxon>
        <taxon>Alphaproteobacteria</taxon>
        <taxon>Hyphomicrobiales</taxon>
        <taxon>Rhizobiaceae</taxon>
        <taxon>Hoeflea</taxon>
    </lineage>
</organism>
<dbReference type="RefSeq" id="WP_267655572.1">
    <property type="nucleotide sequence ID" value="NZ_JAOVZR010000001.1"/>
</dbReference>
<dbReference type="SUPFAM" id="SSF52499">
    <property type="entry name" value="Isochorismatase-like hydrolases"/>
    <property type="match status" value="1"/>
</dbReference>
<feature type="domain" description="Isochorismatase-like" evidence="2">
    <location>
        <begin position="21"/>
        <end position="213"/>
    </location>
</feature>
<dbReference type="CDD" id="cd00431">
    <property type="entry name" value="cysteine_hydrolases"/>
    <property type="match status" value="1"/>
</dbReference>
<dbReference type="PANTHER" id="PTHR43540">
    <property type="entry name" value="PEROXYUREIDOACRYLATE/UREIDOACRYLATE AMIDOHYDROLASE-RELATED"/>
    <property type="match status" value="1"/>
</dbReference>
<comment type="caution">
    <text evidence="3">The sequence shown here is derived from an EMBL/GenBank/DDBJ whole genome shotgun (WGS) entry which is preliminary data.</text>
</comment>
<name>A0ABT3ZEG1_9HYPH</name>
<dbReference type="EMBL" id="JAOVZR010000001">
    <property type="protein sequence ID" value="MCY0150134.1"/>
    <property type="molecule type" value="Genomic_DNA"/>
</dbReference>
<dbReference type="InterPro" id="IPR036380">
    <property type="entry name" value="Isochorismatase-like_sf"/>
</dbReference>
<evidence type="ECO:0000256" key="1">
    <source>
        <dbReference type="ARBA" id="ARBA00022801"/>
    </source>
</evidence>
<keyword evidence="4" id="KW-1185">Reference proteome</keyword>
<sequence>MALGNHPQWGELELSEFLNGSALLVIDPTNGVLHRDGAQSADGLWQRARREGGSLNGILRLVAFARSRNIPVAWLRYEYMRQHFPATPLDAAQYAYWYQNRRWTPEQKVWERSAVEEIATIKQDGDLDSVYTSFGNVFIGSPLLPTLNTWGARTLLICGYHLDHCVEQAARSARDFGLMPFVVGDCCGASEESDEAPTLARIDANWAPAISVKDVITG</sequence>
<dbReference type="Proteomes" id="UP001073227">
    <property type="component" value="Unassembled WGS sequence"/>
</dbReference>
<dbReference type="InterPro" id="IPR000868">
    <property type="entry name" value="Isochorismatase-like_dom"/>
</dbReference>
<reference evidence="3" key="1">
    <citation type="submission" date="2022-10" db="EMBL/GenBank/DDBJ databases">
        <title>Hoeflea sp. G2-23, isolated from marine algae.</title>
        <authorList>
            <person name="Kristyanto S."/>
            <person name="Kim J.M."/>
            <person name="Jeon C.O."/>
        </authorList>
    </citation>
    <scope>NUCLEOTIDE SEQUENCE</scope>
    <source>
        <strain evidence="3">G2-23</strain>
    </source>
</reference>